<evidence type="ECO:0000256" key="3">
    <source>
        <dbReference type="SAM" id="SignalP"/>
    </source>
</evidence>
<protein>
    <submittedName>
        <fullName evidence="5">BamA/TamA family outer membrane protein</fullName>
    </submittedName>
</protein>
<feature type="chain" id="PRO_5045719359" evidence="3">
    <location>
        <begin position="30"/>
        <end position="443"/>
    </location>
</feature>
<evidence type="ECO:0000313" key="5">
    <source>
        <dbReference type="EMBL" id="MCD8740124.1"/>
    </source>
</evidence>
<reference evidence="5 6" key="1">
    <citation type="submission" date="2021-12" db="EMBL/GenBank/DDBJ databases">
        <title>Mucilaginibacter roseus genome.</title>
        <authorList>
            <person name="Ferreira J.R."/>
            <person name="Newman J.D."/>
        </authorList>
    </citation>
    <scope>NUCLEOTIDE SEQUENCE [LARGE SCALE GENOMIC DNA]</scope>
    <source>
        <strain evidence="5 6">LMG 28454</strain>
    </source>
</reference>
<dbReference type="Gene3D" id="2.40.160.50">
    <property type="entry name" value="membrane protein fhac: a member of the omp85/tpsb transporter family"/>
    <property type="match status" value="1"/>
</dbReference>
<keyword evidence="6" id="KW-1185">Reference proteome</keyword>
<evidence type="ECO:0000256" key="1">
    <source>
        <dbReference type="ARBA" id="ARBA00004370"/>
    </source>
</evidence>
<dbReference type="Proteomes" id="UP001199919">
    <property type="component" value="Unassembled WGS sequence"/>
</dbReference>
<keyword evidence="2" id="KW-0472">Membrane</keyword>
<comment type="caution">
    <text evidence="5">The sequence shown here is derived from an EMBL/GenBank/DDBJ whole genome shotgun (WGS) entry which is preliminary data.</text>
</comment>
<gene>
    <name evidence="5" type="ORF">LT679_05875</name>
</gene>
<organism evidence="5 6">
    <name type="scientific">Mucilaginibacter roseus</name>
    <dbReference type="NCBI Taxonomy" id="1528868"/>
    <lineage>
        <taxon>Bacteria</taxon>
        <taxon>Pseudomonadati</taxon>
        <taxon>Bacteroidota</taxon>
        <taxon>Sphingobacteriia</taxon>
        <taxon>Sphingobacteriales</taxon>
        <taxon>Sphingobacteriaceae</taxon>
        <taxon>Mucilaginibacter</taxon>
    </lineage>
</organism>
<feature type="signal peptide" evidence="3">
    <location>
        <begin position="1"/>
        <end position="29"/>
    </location>
</feature>
<dbReference type="RefSeq" id="WP_232176466.1">
    <property type="nucleotide sequence ID" value="NZ_JAJPWV010000002.1"/>
</dbReference>
<accession>A0ABS8U2W1</accession>
<keyword evidence="3" id="KW-0732">Signal</keyword>
<evidence type="ECO:0000313" key="6">
    <source>
        <dbReference type="Proteomes" id="UP001199919"/>
    </source>
</evidence>
<proteinExistence type="predicted"/>
<dbReference type="InterPro" id="IPR000184">
    <property type="entry name" value="Bac_surfAg_D15"/>
</dbReference>
<name>A0ABS8U2W1_9SPHI</name>
<sequence>MHKPLRYTTILKSAALLTIAVLFAPKGYAQVQATTDSLKTDSLQADTIKKPKVEYAGQYDISDLIQDVIHPNKKPDSLKKKSGITLMPNVASNPSIGFQIGIKAVAGRVLGREPGTLMSVAATSASITTKGIIYFYLSHNVFTPGNHWNLQGSLVAAKTLTPDFGIGIGEAANGSEADRILSNPDRKGYVLHSLFYNFREKVYKQVTDNLFLGAGVSFDIRRSIEDRNNPVGETQTPYYIYNERNGFNNSSYSSNGLLFNAQYTTRDNQNRAYKGIYADAGIRVNQTWIGSTKNATQLTTDFRKYWSLSKRNPEHVIAFWNWTSFVIGGALPYLELPGTGRDPSFRSGRGYTVTYFKGTQYAYSEVEYRFPITRNKFISGVTFFNMQTANDDLGTKIGQVWQPGGGAGLRVLFNKATRTNLCIDYAFGKYGAKGLFLGLNEAF</sequence>
<dbReference type="Pfam" id="PF01103">
    <property type="entry name" value="Omp85"/>
    <property type="match status" value="1"/>
</dbReference>
<evidence type="ECO:0000256" key="2">
    <source>
        <dbReference type="ARBA" id="ARBA00023136"/>
    </source>
</evidence>
<dbReference type="EMBL" id="JAJPWV010000002">
    <property type="protein sequence ID" value="MCD8740124.1"/>
    <property type="molecule type" value="Genomic_DNA"/>
</dbReference>
<feature type="domain" description="Bacterial surface antigen (D15)" evidence="4">
    <location>
        <begin position="243"/>
        <end position="427"/>
    </location>
</feature>
<evidence type="ECO:0000259" key="4">
    <source>
        <dbReference type="Pfam" id="PF01103"/>
    </source>
</evidence>
<comment type="subcellular location">
    <subcellularLocation>
        <location evidence="1">Membrane</location>
    </subcellularLocation>
</comment>